<sequence>MHISPLSISPTFHQEIFISKGFHIFILTIMNITTLFASSKREYISPLSSSPTFSQEIVVSVMDYIISFQTTTMSITILLAPSMPVHCPIARYLVKK</sequence>
<keyword evidence="1" id="KW-1133">Transmembrane helix</keyword>
<evidence type="ECO:0000313" key="3">
    <source>
        <dbReference type="Proteomes" id="UP001054837"/>
    </source>
</evidence>
<proteinExistence type="predicted"/>
<comment type="caution">
    <text evidence="2">The sequence shown here is derived from an EMBL/GenBank/DDBJ whole genome shotgun (WGS) entry which is preliminary data.</text>
</comment>
<name>A0AAV4MUK7_9ARAC</name>
<reference evidence="2 3" key="1">
    <citation type="submission" date="2021-06" db="EMBL/GenBank/DDBJ databases">
        <title>Caerostris darwini draft genome.</title>
        <authorList>
            <person name="Kono N."/>
            <person name="Arakawa K."/>
        </authorList>
    </citation>
    <scope>NUCLEOTIDE SEQUENCE [LARGE SCALE GENOMIC DNA]</scope>
</reference>
<gene>
    <name evidence="2" type="ORF">CDAR_26071</name>
</gene>
<protein>
    <submittedName>
        <fullName evidence="2">Uncharacterized protein</fullName>
    </submittedName>
</protein>
<keyword evidence="1" id="KW-0812">Transmembrane</keyword>
<dbReference type="AlphaFoldDB" id="A0AAV4MUK7"/>
<dbReference type="Proteomes" id="UP001054837">
    <property type="component" value="Unassembled WGS sequence"/>
</dbReference>
<keyword evidence="1" id="KW-0472">Membrane</keyword>
<organism evidence="2 3">
    <name type="scientific">Caerostris darwini</name>
    <dbReference type="NCBI Taxonomy" id="1538125"/>
    <lineage>
        <taxon>Eukaryota</taxon>
        <taxon>Metazoa</taxon>
        <taxon>Ecdysozoa</taxon>
        <taxon>Arthropoda</taxon>
        <taxon>Chelicerata</taxon>
        <taxon>Arachnida</taxon>
        <taxon>Araneae</taxon>
        <taxon>Araneomorphae</taxon>
        <taxon>Entelegynae</taxon>
        <taxon>Araneoidea</taxon>
        <taxon>Araneidae</taxon>
        <taxon>Caerostris</taxon>
    </lineage>
</organism>
<accession>A0AAV4MUK7</accession>
<keyword evidence="3" id="KW-1185">Reference proteome</keyword>
<evidence type="ECO:0000313" key="2">
    <source>
        <dbReference type="EMBL" id="GIX76078.1"/>
    </source>
</evidence>
<feature type="transmembrane region" description="Helical" evidence="1">
    <location>
        <begin position="21"/>
        <end position="37"/>
    </location>
</feature>
<dbReference type="EMBL" id="BPLQ01000893">
    <property type="protein sequence ID" value="GIX76078.1"/>
    <property type="molecule type" value="Genomic_DNA"/>
</dbReference>
<evidence type="ECO:0000256" key="1">
    <source>
        <dbReference type="SAM" id="Phobius"/>
    </source>
</evidence>